<name>M1NBG9_DESSD</name>
<dbReference type="Proteomes" id="UP000011721">
    <property type="component" value="Chromosome"/>
</dbReference>
<dbReference type="InterPro" id="IPR019734">
    <property type="entry name" value="TPR_rpt"/>
</dbReference>
<dbReference type="SUPFAM" id="SSF48452">
    <property type="entry name" value="TPR-like"/>
    <property type="match status" value="1"/>
</dbReference>
<sequence>MNTKSVFLVLMVFISTTGLLQASSATGKEALCEKTASSLAREGKLDEGINEIRHCIEKGSSGAKSHVVLGYLLLEKGEPQQAMASFEKALQLRPRSSDAKTGKGIILAQQGDLKGAEAILQDALKLNPDPARTYYELGILYQQLGDTQQAVDFFKQGIASYEEEKGK</sequence>
<dbReference type="HOGENOM" id="CLU_1591897_0_0_7"/>
<dbReference type="SMART" id="SM00028">
    <property type="entry name" value="TPR"/>
    <property type="match status" value="3"/>
</dbReference>
<dbReference type="PROSITE" id="PS50005">
    <property type="entry name" value="TPR"/>
    <property type="match status" value="3"/>
</dbReference>
<protein>
    <submittedName>
        <fullName evidence="5">Tetratricopeptide repeat protein</fullName>
    </submittedName>
</protein>
<keyword evidence="1" id="KW-0677">Repeat</keyword>
<feature type="repeat" description="TPR" evidence="3">
    <location>
        <begin position="131"/>
        <end position="164"/>
    </location>
</feature>
<evidence type="ECO:0000256" key="2">
    <source>
        <dbReference type="ARBA" id="ARBA00022803"/>
    </source>
</evidence>
<dbReference type="AlphaFoldDB" id="M1NBG9"/>
<dbReference type="EMBL" id="CP003985">
    <property type="protein sequence ID" value="AGF77149.1"/>
    <property type="molecule type" value="Genomic_DNA"/>
</dbReference>
<evidence type="ECO:0000256" key="1">
    <source>
        <dbReference type="ARBA" id="ARBA00022737"/>
    </source>
</evidence>
<keyword evidence="6" id="KW-1185">Reference proteome</keyword>
<reference evidence="6" key="1">
    <citation type="journal article" date="2013" name="Stand. Genomic Sci.">
        <title>Complete genome sequence of Desulfocapsa sulfexigens, a marine deltaproteobacterium specialized in disproportionating inorganic sulfur compounds.</title>
        <authorList>
            <person name="Finster K.W."/>
            <person name="Kjeldsen K.U."/>
            <person name="Kube M."/>
            <person name="Reinhardt R."/>
            <person name="Mussmann M."/>
            <person name="Amann R."/>
            <person name="Schreiber L."/>
        </authorList>
    </citation>
    <scope>NUCLEOTIDE SEQUENCE [LARGE SCALE GENOMIC DNA]</scope>
    <source>
        <strain evidence="6">DSM 10523 / SB164P1</strain>
    </source>
</reference>
<feature type="repeat" description="TPR" evidence="3">
    <location>
        <begin position="97"/>
        <end position="130"/>
    </location>
</feature>
<evidence type="ECO:0000313" key="6">
    <source>
        <dbReference type="Proteomes" id="UP000011721"/>
    </source>
</evidence>
<feature type="chain" id="PRO_5004015776" evidence="4">
    <location>
        <begin position="23"/>
        <end position="167"/>
    </location>
</feature>
<keyword evidence="4" id="KW-0732">Signal</keyword>
<evidence type="ECO:0000256" key="3">
    <source>
        <dbReference type="PROSITE-ProRule" id="PRU00339"/>
    </source>
</evidence>
<dbReference type="OrthoDB" id="5431950at2"/>
<evidence type="ECO:0000313" key="5">
    <source>
        <dbReference type="EMBL" id="AGF77149.1"/>
    </source>
</evidence>
<evidence type="ECO:0000256" key="4">
    <source>
        <dbReference type="SAM" id="SignalP"/>
    </source>
</evidence>
<dbReference type="RefSeq" id="WP_015402847.1">
    <property type="nucleotide sequence ID" value="NC_020304.1"/>
</dbReference>
<dbReference type="Gene3D" id="1.25.40.10">
    <property type="entry name" value="Tetratricopeptide repeat domain"/>
    <property type="match status" value="1"/>
</dbReference>
<dbReference type="InterPro" id="IPR011990">
    <property type="entry name" value="TPR-like_helical_dom_sf"/>
</dbReference>
<dbReference type="Pfam" id="PF14559">
    <property type="entry name" value="TPR_19"/>
    <property type="match status" value="1"/>
</dbReference>
<proteinExistence type="predicted"/>
<dbReference type="PANTHER" id="PTHR45586:SF1">
    <property type="entry name" value="LIPOPOLYSACCHARIDE ASSEMBLY PROTEIN B"/>
    <property type="match status" value="1"/>
</dbReference>
<dbReference type="Pfam" id="PF13181">
    <property type="entry name" value="TPR_8"/>
    <property type="match status" value="1"/>
</dbReference>
<dbReference type="STRING" id="1167006.UWK_00568"/>
<gene>
    <name evidence="5" type="ordered locus">UWK_00568</name>
</gene>
<organism evidence="5 6">
    <name type="scientific">Desulfocapsa sulfexigens (strain DSM 10523 / SB164P1)</name>
    <dbReference type="NCBI Taxonomy" id="1167006"/>
    <lineage>
        <taxon>Bacteria</taxon>
        <taxon>Pseudomonadati</taxon>
        <taxon>Thermodesulfobacteriota</taxon>
        <taxon>Desulfobulbia</taxon>
        <taxon>Desulfobulbales</taxon>
        <taxon>Desulfocapsaceae</taxon>
        <taxon>Desulfocapsa</taxon>
    </lineage>
</organism>
<feature type="repeat" description="TPR" evidence="3">
    <location>
        <begin position="63"/>
        <end position="96"/>
    </location>
</feature>
<dbReference type="eggNOG" id="COG0457">
    <property type="taxonomic scope" value="Bacteria"/>
</dbReference>
<accession>M1NBG9</accession>
<feature type="signal peptide" evidence="4">
    <location>
        <begin position="1"/>
        <end position="22"/>
    </location>
</feature>
<dbReference type="InterPro" id="IPR051012">
    <property type="entry name" value="CellSynth/LPSAsmb/PSIAsmb"/>
</dbReference>
<dbReference type="PANTHER" id="PTHR45586">
    <property type="entry name" value="TPR REPEAT-CONTAINING PROTEIN PA4667"/>
    <property type="match status" value="1"/>
</dbReference>
<dbReference type="KEGG" id="dsf:UWK_00568"/>
<dbReference type="PROSITE" id="PS50293">
    <property type="entry name" value="TPR_REGION"/>
    <property type="match status" value="1"/>
</dbReference>
<keyword evidence="2 3" id="KW-0802">TPR repeat</keyword>